<dbReference type="GO" id="GO:0005886">
    <property type="term" value="C:plasma membrane"/>
    <property type="evidence" value="ECO:0007669"/>
    <property type="project" value="UniProtKB-SubCell"/>
</dbReference>
<dbReference type="Pfam" id="PF03824">
    <property type="entry name" value="NicO"/>
    <property type="match status" value="1"/>
</dbReference>
<evidence type="ECO:0000256" key="2">
    <source>
        <dbReference type="ARBA" id="ARBA00010892"/>
    </source>
</evidence>
<keyword evidence="5 8" id="KW-0812">Transmembrane</keyword>
<feature type="transmembrane region" description="Helical" evidence="8">
    <location>
        <begin position="108"/>
        <end position="128"/>
    </location>
</feature>
<accession>A0A511MYB1</accession>
<dbReference type="EMBL" id="BJXB01000004">
    <property type="protein sequence ID" value="GEM45572.1"/>
    <property type="molecule type" value="Genomic_DNA"/>
</dbReference>
<feature type="transmembrane region" description="Helical" evidence="8">
    <location>
        <begin position="164"/>
        <end position="187"/>
    </location>
</feature>
<feature type="transmembrane region" description="Helical" evidence="8">
    <location>
        <begin position="73"/>
        <end position="96"/>
    </location>
</feature>
<dbReference type="AlphaFoldDB" id="A0A511MYB1"/>
<comment type="caution">
    <text evidence="9">The sequence shown here is derived from an EMBL/GenBank/DDBJ whole genome shotgun (WGS) entry which is preliminary data.</text>
</comment>
<dbReference type="InterPro" id="IPR004688">
    <property type="entry name" value="Ni/Co_transpt"/>
</dbReference>
<protein>
    <recommendedName>
        <fullName evidence="8">Nickel/cobalt efflux system</fullName>
    </recommendedName>
</protein>
<evidence type="ECO:0000256" key="7">
    <source>
        <dbReference type="ARBA" id="ARBA00023136"/>
    </source>
</evidence>
<evidence type="ECO:0000256" key="4">
    <source>
        <dbReference type="ARBA" id="ARBA00022596"/>
    </source>
</evidence>
<dbReference type="Proteomes" id="UP000321306">
    <property type="component" value="Unassembled WGS sequence"/>
</dbReference>
<feature type="transmembrane region" description="Helical" evidence="8">
    <location>
        <begin position="280"/>
        <end position="298"/>
    </location>
</feature>
<gene>
    <name evidence="9" type="ORF">DC3_12070</name>
</gene>
<dbReference type="InterPro" id="IPR011541">
    <property type="entry name" value="Ni/Co_transpt_high_affinity"/>
</dbReference>
<comment type="subcellular location">
    <subcellularLocation>
        <location evidence="8">Cell membrane</location>
        <topology evidence="8">Multi-pass membrane protein</topology>
    </subcellularLocation>
    <subcellularLocation>
        <location evidence="1">Endomembrane system</location>
        <topology evidence="1">Multi-pass membrane protein</topology>
    </subcellularLocation>
</comment>
<feature type="transmembrane region" description="Helical" evidence="8">
    <location>
        <begin position="199"/>
        <end position="221"/>
    </location>
</feature>
<dbReference type="RefSeq" id="WP_146883025.1">
    <property type="nucleotide sequence ID" value="NZ_BJXB01000004.1"/>
</dbReference>
<feature type="transmembrane region" description="Helical" evidence="8">
    <location>
        <begin position="6"/>
        <end position="27"/>
    </location>
</feature>
<name>A0A511MYB1_DEIC1</name>
<proteinExistence type="inferred from homology"/>
<keyword evidence="4" id="KW-0533">Nickel</keyword>
<keyword evidence="6 8" id="KW-1133">Transmembrane helix</keyword>
<dbReference type="GO" id="GO:0015099">
    <property type="term" value="F:nickel cation transmembrane transporter activity"/>
    <property type="evidence" value="ECO:0007669"/>
    <property type="project" value="UniProtKB-UniRule"/>
</dbReference>
<evidence type="ECO:0000256" key="5">
    <source>
        <dbReference type="ARBA" id="ARBA00022692"/>
    </source>
</evidence>
<evidence type="ECO:0000313" key="9">
    <source>
        <dbReference type="EMBL" id="GEM45572.1"/>
    </source>
</evidence>
<evidence type="ECO:0000256" key="8">
    <source>
        <dbReference type="RuleBase" id="RU362101"/>
    </source>
</evidence>
<dbReference type="OrthoDB" id="9776706at2"/>
<reference evidence="9 10" key="1">
    <citation type="submission" date="2019-07" db="EMBL/GenBank/DDBJ databases">
        <title>Whole genome shotgun sequence of Deinococcus cellulosilyticus NBRC 106333.</title>
        <authorList>
            <person name="Hosoyama A."/>
            <person name="Uohara A."/>
            <person name="Ohji S."/>
            <person name="Ichikawa N."/>
        </authorList>
    </citation>
    <scope>NUCLEOTIDE SEQUENCE [LARGE SCALE GENOMIC DNA]</scope>
    <source>
        <strain evidence="9 10">NBRC 106333</strain>
    </source>
</reference>
<keyword evidence="3 8" id="KW-0813">Transport</keyword>
<evidence type="ECO:0000256" key="3">
    <source>
        <dbReference type="ARBA" id="ARBA00022448"/>
    </source>
</evidence>
<organism evidence="9 10">
    <name type="scientific">Deinococcus cellulosilyticus (strain DSM 18568 / NBRC 106333 / KACC 11606 / 5516J-15)</name>
    <dbReference type="NCBI Taxonomy" id="1223518"/>
    <lineage>
        <taxon>Bacteria</taxon>
        <taxon>Thermotogati</taxon>
        <taxon>Deinococcota</taxon>
        <taxon>Deinococci</taxon>
        <taxon>Deinococcales</taxon>
        <taxon>Deinococcaceae</taxon>
        <taxon>Deinococcus</taxon>
    </lineage>
</organism>
<feature type="transmembrane region" description="Helical" evidence="8">
    <location>
        <begin position="241"/>
        <end position="260"/>
    </location>
</feature>
<comment type="similarity">
    <text evidence="2 8">Belongs to the NiCoT transporter (TC 2.A.52) family.</text>
</comment>
<evidence type="ECO:0000256" key="1">
    <source>
        <dbReference type="ARBA" id="ARBA00004127"/>
    </source>
</evidence>
<keyword evidence="7 8" id="KW-0472">Membrane</keyword>
<sequence>MNFKEPYVPTVVGLHLLGLALLVFGALEHPLMWGLGLAVYGLGLRHAWDADHIAVIDNSSRKFLQENKNARAVGFYFAAGHALVVLLMSIGAALLGQNLTGEHSALTLVGSWVAPLVGGLYLLLLALVNLRSCLQIMKGQHTHGGLLARVLLPLNRMVREPWHLLPVGFLMGLGMETASEVTLLAFSGSAAQQGVNWSAILSLPLLFAAGMTLMDTLDGLLMTRAYQQTLVQGATRKKYNLLLTAVSGSIALVIGLWTVLGWVSEHYHALPFIDRVDVSSLGFVLAAFGLGSLILLTFRPDRKFSQ</sequence>
<evidence type="ECO:0000256" key="6">
    <source>
        <dbReference type="ARBA" id="ARBA00022989"/>
    </source>
</evidence>
<evidence type="ECO:0000313" key="10">
    <source>
        <dbReference type="Proteomes" id="UP000321306"/>
    </source>
</evidence>
<dbReference type="PANTHER" id="PTHR31611:SF0">
    <property type="entry name" value="HIGH-AFFINITY NICKEL TRANSPORT PROTEIN NIC1"/>
    <property type="match status" value="1"/>
</dbReference>
<dbReference type="GO" id="GO:0012505">
    <property type="term" value="C:endomembrane system"/>
    <property type="evidence" value="ECO:0007669"/>
    <property type="project" value="UniProtKB-SubCell"/>
</dbReference>
<keyword evidence="10" id="KW-1185">Reference proteome</keyword>
<dbReference type="PANTHER" id="PTHR31611">
    <property type="entry name" value="HIGH-AFFINITY NICKEL TRANSPORT PROTEIN NIC1"/>
    <property type="match status" value="1"/>
</dbReference>